<dbReference type="OrthoDB" id="338143at2"/>
<reference evidence="4 5" key="1">
    <citation type="submission" date="2018-09" db="EMBL/GenBank/DDBJ databases">
        <title>Nocardia yunnanensis sp. nov., an actinomycete isolated from a soil sample.</title>
        <authorList>
            <person name="Zhang J."/>
        </authorList>
    </citation>
    <scope>NUCLEOTIDE SEQUENCE [LARGE SCALE GENOMIC DNA]</scope>
    <source>
        <strain evidence="4 5">CFHS0054</strain>
    </source>
</reference>
<keyword evidence="1" id="KW-0472">Membrane</keyword>
<dbReference type="Pfam" id="PF02470">
    <property type="entry name" value="MlaD"/>
    <property type="match status" value="1"/>
</dbReference>
<dbReference type="NCBIfam" id="TIGR00996">
    <property type="entry name" value="Mtu_fam_mce"/>
    <property type="match status" value="1"/>
</dbReference>
<dbReference type="RefSeq" id="WP_120736748.1">
    <property type="nucleotide sequence ID" value="NZ_CP032568.1"/>
</dbReference>
<feature type="transmembrane region" description="Helical" evidence="1">
    <location>
        <begin position="9"/>
        <end position="31"/>
    </location>
</feature>
<feature type="domain" description="Mammalian cell entry C-terminal" evidence="3">
    <location>
        <begin position="119"/>
        <end position="238"/>
    </location>
</feature>
<feature type="domain" description="Mce/MlaD" evidence="2">
    <location>
        <begin position="42"/>
        <end position="113"/>
    </location>
</feature>
<evidence type="ECO:0000259" key="3">
    <source>
        <dbReference type="Pfam" id="PF11887"/>
    </source>
</evidence>
<dbReference type="KEGG" id="nyu:D7D52_14220"/>
<dbReference type="GO" id="GO:0051701">
    <property type="term" value="P:biological process involved in interaction with host"/>
    <property type="evidence" value="ECO:0007669"/>
    <property type="project" value="TreeGrafter"/>
</dbReference>
<dbReference type="AlphaFoldDB" id="A0A386ZAX9"/>
<dbReference type="Proteomes" id="UP000267164">
    <property type="component" value="Chromosome"/>
</dbReference>
<dbReference type="InterPro" id="IPR024516">
    <property type="entry name" value="Mce_C"/>
</dbReference>
<dbReference type="InterPro" id="IPR052336">
    <property type="entry name" value="MlaD_Phospholipid_Transporter"/>
</dbReference>
<dbReference type="EMBL" id="CP032568">
    <property type="protein sequence ID" value="AYF74831.1"/>
    <property type="molecule type" value="Genomic_DNA"/>
</dbReference>
<protein>
    <submittedName>
        <fullName evidence="4">MCE family protein</fullName>
    </submittedName>
</protein>
<gene>
    <name evidence="4" type="ORF">D7D52_14220</name>
</gene>
<evidence type="ECO:0000313" key="4">
    <source>
        <dbReference type="EMBL" id="AYF74831.1"/>
    </source>
</evidence>
<dbReference type="PANTHER" id="PTHR33371">
    <property type="entry name" value="INTERMEMBRANE PHOSPHOLIPID TRANSPORT SYSTEM BINDING PROTEIN MLAD-RELATED"/>
    <property type="match status" value="1"/>
</dbReference>
<evidence type="ECO:0000313" key="5">
    <source>
        <dbReference type="Proteomes" id="UP000267164"/>
    </source>
</evidence>
<dbReference type="InterPro" id="IPR005693">
    <property type="entry name" value="Mce"/>
</dbReference>
<evidence type="ECO:0000256" key="1">
    <source>
        <dbReference type="SAM" id="Phobius"/>
    </source>
</evidence>
<keyword evidence="1" id="KW-0812">Transmembrane</keyword>
<dbReference type="PANTHER" id="PTHR33371:SF17">
    <property type="entry name" value="MCE-FAMILY PROTEIN MCE1B"/>
    <property type="match status" value="1"/>
</dbReference>
<sequence>MKRPTLRGLLIRLGVFAAVMGVLLAVVITAITRPVNGRTDGYSADFSDASGLKSGDDVRMYGVQVGKVTGIELRGTQARVGFSVQSQHPIYADSVLAIRYQSLTGQRYIDVRQPDSPGARLSPGTTIGADWTVPSFDITQLFNGLQPVLQEFSPGALNKFAESVLAVVQGDGNGIGPALDAFEQLSRYVTDRQTVLSAIVSNLRSISNQIGGKSPYLITLLHGLADVFTVFQDKVDGLLQLAAVTPSTLAPLNDIMTILGLTVFENPSLDRDVRLLFPDPQAALDLLGKLPGLLQSLSNLLPPADVPPGQLELSCSKGAAQVPAPLSILVAGQRISICNG</sequence>
<organism evidence="4 5">
    <name type="scientific">Nocardia yunnanensis</name>
    <dbReference type="NCBI Taxonomy" id="2382165"/>
    <lineage>
        <taxon>Bacteria</taxon>
        <taxon>Bacillati</taxon>
        <taxon>Actinomycetota</taxon>
        <taxon>Actinomycetes</taxon>
        <taxon>Mycobacteriales</taxon>
        <taxon>Nocardiaceae</taxon>
        <taxon>Nocardia</taxon>
    </lineage>
</organism>
<keyword evidence="1" id="KW-1133">Transmembrane helix</keyword>
<accession>A0A386ZAX9</accession>
<dbReference type="Pfam" id="PF11887">
    <property type="entry name" value="Mce4_CUP1"/>
    <property type="match status" value="1"/>
</dbReference>
<evidence type="ECO:0000259" key="2">
    <source>
        <dbReference type="Pfam" id="PF02470"/>
    </source>
</evidence>
<proteinExistence type="predicted"/>
<name>A0A386ZAX9_9NOCA</name>
<dbReference type="InterPro" id="IPR003399">
    <property type="entry name" value="Mce/MlaD"/>
</dbReference>
<keyword evidence="5" id="KW-1185">Reference proteome</keyword>
<dbReference type="GO" id="GO:0005576">
    <property type="term" value="C:extracellular region"/>
    <property type="evidence" value="ECO:0007669"/>
    <property type="project" value="TreeGrafter"/>
</dbReference>